<evidence type="ECO:0000313" key="3">
    <source>
        <dbReference type="Proteomes" id="UP000078576"/>
    </source>
</evidence>
<feature type="region of interest" description="Disordered" evidence="1">
    <location>
        <begin position="537"/>
        <end position="563"/>
    </location>
</feature>
<keyword evidence="3" id="KW-1185">Reference proteome</keyword>
<dbReference type="EMBL" id="KN714755">
    <property type="protein sequence ID" value="KUI60626.1"/>
    <property type="molecule type" value="Genomic_DNA"/>
</dbReference>
<dbReference type="Proteomes" id="UP000078576">
    <property type="component" value="Unassembled WGS sequence"/>
</dbReference>
<name>A0A194V9Y8_CYTMA</name>
<accession>A0A194V9Y8</accession>
<organism evidence="2 3">
    <name type="scientific">Cytospora mali</name>
    <name type="common">Apple Valsa canker fungus</name>
    <name type="synonym">Valsa mali</name>
    <dbReference type="NCBI Taxonomy" id="578113"/>
    <lineage>
        <taxon>Eukaryota</taxon>
        <taxon>Fungi</taxon>
        <taxon>Dikarya</taxon>
        <taxon>Ascomycota</taxon>
        <taxon>Pezizomycotina</taxon>
        <taxon>Sordariomycetes</taxon>
        <taxon>Sordariomycetidae</taxon>
        <taxon>Diaporthales</taxon>
        <taxon>Cytosporaceae</taxon>
        <taxon>Cytospora</taxon>
    </lineage>
</organism>
<feature type="region of interest" description="Disordered" evidence="1">
    <location>
        <begin position="138"/>
        <end position="192"/>
    </location>
</feature>
<evidence type="ECO:0000256" key="1">
    <source>
        <dbReference type="SAM" id="MobiDB-lite"/>
    </source>
</evidence>
<sequence length="563" mass="64358">MTEGLEKPHSFYNSSLSLQAERLKSLTHNALNVMIGLKKRPSGIRLLKPSKSPTLLDLAPAILNAVFFQDEVARARLVPLISSTLANVDSAQSPLLRQKVEDIMRGPIQNPQPVDISGELHKRILAMLLRATYAQRTKLRSSSATRQPRIQASEPAQNDQADERDEYPRPRPPEFVRNTLPDHGIPSYARLDDAGEATAAEDLRDYKPSYNRAFGDLDEEMEYHEHDEEQEFVPFERRSYHSDHLYREGFQTEFHGHSNLNNERTDGEHFTEGTLLYTSRNHGPEYHRNFSFPDEMDHEALGDDIYLYTPRENAGVRRTYPDTDDIEDEEHYRAGEEEYLQHQTALNGTHGTEPIAENSLHAARVHDGYAYDDEMSYMEEELPTHIQSSRDYSEEYFNMDAAFEYAAFHPEDVDGYLYYVGDPDNAEGGFYEGFDGDCMDYAQEGGSQDVIHDQVMHSVSIVDDETPGMPYSRSTEHDHDYWADGIYTPEYTYEAEEVEVGGAAVHAHVGAYGWDQIPRNYLHPHGAYWERDLMRARPSSGHASEPGVIHDRPGHRSTISRRR</sequence>
<proteinExistence type="predicted"/>
<dbReference type="AlphaFoldDB" id="A0A194V9Y8"/>
<feature type="compositionally biased region" description="Polar residues" evidence="1">
    <location>
        <begin position="140"/>
        <end position="159"/>
    </location>
</feature>
<gene>
    <name evidence="2" type="ORF">VP1G_07825</name>
</gene>
<reference evidence="3" key="1">
    <citation type="submission" date="2014-12" db="EMBL/GenBank/DDBJ databases">
        <title>Genome Sequence of Valsa Canker Pathogens Uncovers a Specific Adaption of Colonization on Woody Bark.</title>
        <authorList>
            <person name="Yin Z."/>
            <person name="Liu H."/>
            <person name="Gao X."/>
            <person name="Li Z."/>
            <person name="Song N."/>
            <person name="Ke X."/>
            <person name="Dai Q."/>
            <person name="Wu Y."/>
            <person name="Sun Y."/>
            <person name="Xu J.-R."/>
            <person name="Kang Z.K."/>
            <person name="Wang L."/>
            <person name="Huang L."/>
        </authorList>
    </citation>
    <scope>NUCLEOTIDE SEQUENCE [LARGE SCALE GENOMIC DNA]</scope>
    <source>
        <strain evidence="3">SXYL134</strain>
    </source>
</reference>
<dbReference type="OrthoDB" id="5243443at2759"/>
<evidence type="ECO:0000313" key="2">
    <source>
        <dbReference type="EMBL" id="KUI60626.1"/>
    </source>
</evidence>
<dbReference type="STRING" id="694573.A0A194V9Y8"/>
<protein>
    <submittedName>
        <fullName evidence="2">Uncharacterized protein</fullName>
    </submittedName>
</protein>